<dbReference type="SUPFAM" id="SSF48264">
    <property type="entry name" value="Cytochrome P450"/>
    <property type="match status" value="1"/>
</dbReference>
<keyword evidence="7" id="KW-0503">Monooxygenase</keyword>
<dbReference type="GO" id="GO:0016705">
    <property type="term" value="F:oxidoreductase activity, acting on paired donors, with incorporation or reduction of molecular oxygen"/>
    <property type="evidence" value="ECO:0007669"/>
    <property type="project" value="InterPro"/>
</dbReference>
<protein>
    <submittedName>
        <fullName evidence="9">Cytochrome p450 domain-containing protein</fullName>
    </submittedName>
</protein>
<dbReference type="EMBL" id="MU864999">
    <property type="protein sequence ID" value="KAK4460990.1"/>
    <property type="molecule type" value="Genomic_DNA"/>
</dbReference>
<dbReference type="AlphaFoldDB" id="A0AAV9HJS2"/>
<accession>A0AAV9HJS2</accession>
<name>A0AAV9HJS2_9PEZI</name>
<keyword evidence="5" id="KW-0560">Oxidoreductase</keyword>
<dbReference type="GO" id="GO:0020037">
    <property type="term" value="F:heme binding"/>
    <property type="evidence" value="ECO:0007669"/>
    <property type="project" value="InterPro"/>
</dbReference>
<sequence length="118" mass="13924">MSHYNPQYFPDPDAFLPDRFLESYKPKAHRFAWRPFERGPRQCTGIELAMDQMRIVLLLTVRWFDFEVVIDKESVPRESKVQFTNWETRIGELAFQIWGLGAGPRFGMPMRVSLTNRG</sequence>
<evidence type="ECO:0000313" key="9">
    <source>
        <dbReference type="EMBL" id="KAK4460990.1"/>
    </source>
</evidence>
<dbReference type="Proteomes" id="UP001321749">
    <property type="component" value="Unassembled WGS sequence"/>
</dbReference>
<keyword evidence="10" id="KW-1185">Reference proteome</keyword>
<evidence type="ECO:0000256" key="5">
    <source>
        <dbReference type="ARBA" id="ARBA00023002"/>
    </source>
</evidence>
<comment type="cofactor">
    <cofactor evidence="1 8">
        <name>heme</name>
        <dbReference type="ChEBI" id="CHEBI:30413"/>
    </cofactor>
</comment>
<evidence type="ECO:0000256" key="8">
    <source>
        <dbReference type="PIRSR" id="PIRSR602403-1"/>
    </source>
</evidence>
<dbReference type="PANTHER" id="PTHR24292">
    <property type="entry name" value="CYTOCHROME P450"/>
    <property type="match status" value="1"/>
</dbReference>
<keyword evidence="3 8" id="KW-0349">Heme</keyword>
<dbReference type="InterPro" id="IPR050476">
    <property type="entry name" value="Insect_CytP450_Detox"/>
</dbReference>
<evidence type="ECO:0000313" key="10">
    <source>
        <dbReference type="Proteomes" id="UP001321749"/>
    </source>
</evidence>
<dbReference type="InterPro" id="IPR036396">
    <property type="entry name" value="Cyt_P450_sf"/>
</dbReference>
<dbReference type="Gene3D" id="1.10.630.10">
    <property type="entry name" value="Cytochrome P450"/>
    <property type="match status" value="1"/>
</dbReference>
<keyword evidence="4 8" id="KW-0479">Metal-binding</keyword>
<feature type="binding site" description="axial binding residue" evidence="8">
    <location>
        <position position="43"/>
    </location>
    <ligand>
        <name>heme</name>
        <dbReference type="ChEBI" id="CHEBI:30413"/>
    </ligand>
    <ligandPart>
        <name>Fe</name>
        <dbReference type="ChEBI" id="CHEBI:18248"/>
    </ligandPart>
</feature>
<gene>
    <name evidence="9" type="ORF">QBC42DRAFT_98379</name>
</gene>
<organism evidence="9 10">
    <name type="scientific">Cladorrhinum samala</name>
    <dbReference type="NCBI Taxonomy" id="585594"/>
    <lineage>
        <taxon>Eukaryota</taxon>
        <taxon>Fungi</taxon>
        <taxon>Dikarya</taxon>
        <taxon>Ascomycota</taxon>
        <taxon>Pezizomycotina</taxon>
        <taxon>Sordariomycetes</taxon>
        <taxon>Sordariomycetidae</taxon>
        <taxon>Sordariales</taxon>
        <taxon>Podosporaceae</taxon>
        <taxon>Cladorrhinum</taxon>
    </lineage>
</organism>
<keyword evidence="6 8" id="KW-0408">Iron</keyword>
<dbReference type="GO" id="GO:0004497">
    <property type="term" value="F:monooxygenase activity"/>
    <property type="evidence" value="ECO:0007669"/>
    <property type="project" value="UniProtKB-KW"/>
</dbReference>
<dbReference type="InterPro" id="IPR002403">
    <property type="entry name" value="Cyt_P450_E_grp-IV"/>
</dbReference>
<evidence type="ECO:0000256" key="7">
    <source>
        <dbReference type="ARBA" id="ARBA00023033"/>
    </source>
</evidence>
<comment type="caution">
    <text evidence="9">The sequence shown here is derived from an EMBL/GenBank/DDBJ whole genome shotgun (WGS) entry which is preliminary data.</text>
</comment>
<comment type="similarity">
    <text evidence="2">Belongs to the cytochrome P450 family.</text>
</comment>
<evidence type="ECO:0000256" key="1">
    <source>
        <dbReference type="ARBA" id="ARBA00001971"/>
    </source>
</evidence>
<dbReference type="Pfam" id="PF00067">
    <property type="entry name" value="p450"/>
    <property type="match status" value="1"/>
</dbReference>
<evidence type="ECO:0000256" key="2">
    <source>
        <dbReference type="ARBA" id="ARBA00010617"/>
    </source>
</evidence>
<evidence type="ECO:0000256" key="4">
    <source>
        <dbReference type="ARBA" id="ARBA00022723"/>
    </source>
</evidence>
<dbReference type="PRINTS" id="PR00465">
    <property type="entry name" value="EP450IV"/>
</dbReference>
<reference evidence="9" key="2">
    <citation type="submission" date="2023-06" db="EMBL/GenBank/DDBJ databases">
        <authorList>
            <consortium name="Lawrence Berkeley National Laboratory"/>
            <person name="Mondo S.J."/>
            <person name="Hensen N."/>
            <person name="Bonometti L."/>
            <person name="Westerberg I."/>
            <person name="Brannstrom I.O."/>
            <person name="Guillou S."/>
            <person name="Cros-Aarteil S."/>
            <person name="Calhoun S."/>
            <person name="Haridas S."/>
            <person name="Kuo A."/>
            <person name="Pangilinan J."/>
            <person name="Riley R."/>
            <person name="Labutti K."/>
            <person name="Andreopoulos B."/>
            <person name="Lipzen A."/>
            <person name="Chen C."/>
            <person name="Yanf M."/>
            <person name="Daum C."/>
            <person name="Ng V."/>
            <person name="Clum A."/>
            <person name="Steindorff A."/>
            <person name="Ohm R."/>
            <person name="Martin F."/>
            <person name="Silar P."/>
            <person name="Natvig D."/>
            <person name="Lalanne C."/>
            <person name="Gautier V."/>
            <person name="Ament-Velasquez S.L."/>
            <person name="Kruys A."/>
            <person name="Hutchinson M.I."/>
            <person name="Powell A.J."/>
            <person name="Barry K."/>
            <person name="Miller A.N."/>
            <person name="Grigoriev I.V."/>
            <person name="Debuchy R."/>
            <person name="Gladieux P."/>
            <person name="Thoren M.H."/>
            <person name="Johannesson H."/>
        </authorList>
    </citation>
    <scope>NUCLEOTIDE SEQUENCE</scope>
    <source>
        <strain evidence="9">PSN324</strain>
    </source>
</reference>
<proteinExistence type="inferred from homology"/>
<reference evidence="9" key="1">
    <citation type="journal article" date="2023" name="Mol. Phylogenet. Evol.">
        <title>Genome-scale phylogeny and comparative genomics of the fungal order Sordariales.</title>
        <authorList>
            <person name="Hensen N."/>
            <person name="Bonometti L."/>
            <person name="Westerberg I."/>
            <person name="Brannstrom I.O."/>
            <person name="Guillou S."/>
            <person name="Cros-Aarteil S."/>
            <person name="Calhoun S."/>
            <person name="Haridas S."/>
            <person name="Kuo A."/>
            <person name="Mondo S."/>
            <person name="Pangilinan J."/>
            <person name="Riley R."/>
            <person name="LaButti K."/>
            <person name="Andreopoulos B."/>
            <person name="Lipzen A."/>
            <person name="Chen C."/>
            <person name="Yan M."/>
            <person name="Daum C."/>
            <person name="Ng V."/>
            <person name="Clum A."/>
            <person name="Steindorff A."/>
            <person name="Ohm R.A."/>
            <person name="Martin F."/>
            <person name="Silar P."/>
            <person name="Natvig D.O."/>
            <person name="Lalanne C."/>
            <person name="Gautier V."/>
            <person name="Ament-Velasquez S.L."/>
            <person name="Kruys A."/>
            <person name="Hutchinson M.I."/>
            <person name="Powell A.J."/>
            <person name="Barry K."/>
            <person name="Miller A.N."/>
            <person name="Grigoriev I.V."/>
            <person name="Debuchy R."/>
            <person name="Gladieux P."/>
            <person name="Hiltunen Thoren M."/>
            <person name="Johannesson H."/>
        </authorList>
    </citation>
    <scope>NUCLEOTIDE SEQUENCE</scope>
    <source>
        <strain evidence="9">PSN324</strain>
    </source>
</reference>
<evidence type="ECO:0000256" key="3">
    <source>
        <dbReference type="ARBA" id="ARBA00022617"/>
    </source>
</evidence>
<evidence type="ECO:0000256" key="6">
    <source>
        <dbReference type="ARBA" id="ARBA00023004"/>
    </source>
</evidence>
<dbReference type="PANTHER" id="PTHR24292:SF54">
    <property type="entry name" value="CYP9F3-RELATED"/>
    <property type="match status" value="1"/>
</dbReference>
<dbReference type="GO" id="GO:0005506">
    <property type="term" value="F:iron ion binding"/>
    <property type="evidence" value="ECO:0007669"/>
    <property type="project" value="InterPro"/>
</dbReference>
<dbReference type="InterPro" id="IPR001128">
    <property type="entry name" value="Cyt_P450"/>
</dbReference>